<evidence type="ECO:0000313" key="2">
    <source>
        <dbReference type="Proteomes" id="UP000828251"/>
    </source>
</evidence>
<reference evidence="1 2" key="1">
    <citation type="journal article" date="2021" name="Plant Biotechnol. J.">
        <title>Multi-omics assisted identification of the key and species-specific regulatory components of drought-tolerant mechanisms in Gossypium stocksii.</title>
        <authorList>
            <person name="Yu D."/>
            <person name="Ke L."/>
            <person name="Zhang D."/>
            <person name="Wu Y."/>
            <person name="Sun Y."/>
            <person name="Mei J."/>
            <person name="Sun J."/>
            <person name="Sun Y."/>
        </authorList>
    </citation>
    <scope>NUCLEOTIDE SEQUENCE [LARGE SCALE GENOMIC DNA]</scope>
    <source>
        <strain evidence="2">cv. E1</strain>
        <tissue evidence="1">Leaf</tissue>
    </source>
</reference>
<name>A0A9D3V1W0_9ROSI</name>
<gene>
    <name evidence="1" type="ORF">J1N35_031495</name>
</gene>
<sequence>MDIESRSFFIDMGSLRKSAFFEGCQIPEQLTLVSDFQWDHQEYARQLQQGQELQTHVALLMAAITTITVSAERVREQFDTPFNPITCIYAHA</sequence>
<keyword evidence="2" id="KW-1185">Reference proteome</keyword>
<protein>
    <submittedName>
        <fullName evidence="1">Uncharacterized protein</fullName>
    </submittedName>
</protein>
<comment type="caution">
    <text evidence="1">The sequence shown here is derived from an EMBL/GenBank/DDBJ whole genome shotgun (WGS) entry which is preliminary data.</text>
</comment>
<dbReference type="EMBL" id="JAIQCV010000009">
    <property type="protein sequence ID" value="KAH1066508.1"/>
    <property type="molecule type" value="Genomic_DNA"/>
</dbReference>
<organism evidence="1 2">
    <name type="scientific">Gossypium stocksii</name>
    <dbReference type="NCBI Taxonomy" id="47602"/>
    <lineage>
        <taxon>Eukaryota</taxon>
        <taxon>Viridiplantae</taxon>
        <taxon>Streptophyta</taxon>
        <taxon>Embryophyta</taxon>
        <taxon>Tracheophyta</taxon>
        <taxon>Spermatophyta</taxon>
        <taxon>Magnoliopsida</taxon>
        <taxon>eudicotyledons</taxon>
        <taxon>Gunneridae</taxon>
        <taxon>Pentapetalae</taxon>
        <taxon>rosids</taxon>
        <taxon>malvids</taxon>
        <taxon>Malvales</taxon>
        <taxon>Malvaceae</taxon>
        <taxon>Malvoideae</taxon>
        <taxon>Gossypium</taxon>
    </lineage>
</organism>
<evidence type="ECO:0000313" key="1">
    <source>
        <dbReference type="EMBL" id="KAH1066508.1"/>
    </source>
</evidence>
<dbReference type="Proteomes" id="UP000828251">
    <property type="component" value="Unassembled WGS sequence"/>
</dbReference>
<accession>A0A9D3V1W0</accession>
<proteinExistence type="predicted"/>
<dbReference type="AlphaFoldDB" id="A0A9D3V1W0"/>